<protein>
    <submittedName>
        <fullName evidence="8">Dicarboxylate/amino acid:cation symporter</fullName>
    </submittedName>
</protein>
<feature type="transmembrane region" description="Helical" evidence="7">
    <location>
        <begin position="325"/>
        <end position="342"/>
    </location>
</feature>
<comment type="subcellular location">
    <subcellularLocation>
        <location evidence="1">Cell membrane</location>
        <topology evidence="1">Multi-pass membrane protein</topology>
    </subcellularLocation>
</comment>
<evidence type="ECO:0000256" key="3">
    <source>
        <dbReference type="ARBA" id="ARBA00022475"/>
    </source>
</evidence>
<gene>
    <name evidence="8" type="ORF">ABDJ38_14320</name>
</gene>
<dbReference type="Pfam" id="PF00375">
    <property type="entry name" value="SDF"/>
    <property type="match status" value="1"/>
</dbReference>
<dbReference type="InterPro" id="IPR001991">
    <property type="entry name" value="Na-dicarboxylate_symporter"/>
</dbReference>
<evidence type="ECO:0000313" key="8">
    <source>
        <dbReference type="EMBL" id="MEN7538354.1"/>
    </source>
</evidence>
<keyword evidence="2" id="KW-0813">Transport</keyword>
<accession>A0ABV0CZQ6</accession>
<organism evidence="8 9">
    <name type="scientific">Aurantiacibacter flavus</name>
    <dbReference type="NCBI Taxonomy" id="3145232"/>
    <lineage>
        <taxon>Bacteria</taxon>
        <taxon>Pseudomonadati</taxon>
        <taxon>Pseudomonadota</taxon>
        <taxon>Alphaproteobacteria</taxon>
        <taxon>Sphingomonadales</taxon>
        <taxon>Erythrobacteraceae</taxon>
        <taxon>Aurantiacibacter</taxon>
    </lineage>
</organism>
<evidence type="ECO:0000256" key="7">
    <source>
        <dbReference type="SAM" id="Phobius"/>
    </source>
</evidence>
<evidence type="ECO:0000256" key="6">
    <source>
        <dbReference type="ARBA" id="ARBA00023136"/>
    </source>
</evidence>
<evidence type="ECO:0000313" key="9">
    <source>
        <dbReference type="Proteomes" id="UP001484535"/>
    </source>
</evidence>
<proteinExistence type="predicted"/>
<dbReference type="PANTHER" id="PTHR42865:SF7">
    <property type="entry name" value="PROTON_GLUTAMATE-ASPARTATE SYMPORTER"/>
    <property type="match status" value="1"/>
</dbReference>
<keyword evidence="6 7" id="KW-0472">Membrane</keyword>
<comment type="caution">
    <text evidence="8">The sequence shown here is derived from an EMBL/GenBank/DDBJ whole genome shotgun (WGS) entry which is preliminary data.</text>
</comment>
<dbReference type="PRINTS" id="PR00173">
    <property type="entry name" value="EDTRNSPORT"/>
</dbReference>
<evidence type="ECO:0000256" key="5">
    <source>
        <dbReference type="ARBA" id="ARBA00022989"/>
    </source>
</evidence>
<keyword evidence="3" id="KW-1003">Cell membrane</keyword>
<dbReference type="EMBL" id="JBDLBR010000005">
    <property type="protein sequence ID" value="MEN7538354.1"/>
    <property type="molecule type" value="Genomic_DNA"/>
</dbReference>
<evidence type="ECO:0000256" key="1">
    <source>
        <dbReference type="ARBA" id="ARBA00004651"/>
    </source>
</evidence>
<reference evidence="8 9" key="1">
    <citation type="submission" date="2024-05" db="EMBL/GenBank/DDBJ databases">
        <authorList>
            <person name="Park S."/>
        </authorList>
    </citation>
    <scope>NUCLEOTIDE SEQUENCE [LARGE SCALE GENOMIC DNA]</scope>
    <source>
        <strain evidence="8 9">DGU5</strain>
    </source>
</reference>
<feature type="transmembrane region" description="Helical" evidence="7">
    <location>
        <begin position="246"/>
        <end position="268"/>
    </location>
</feature>
<feature type="transmembrane region" description="Helical" evidence="7">
    <location>
        <begin position="182"/>
        <end position="201"/>
    </location>
</feature>
<evidence type="ECO:0000256" key="2">
    <source>
        <dbReference type="ARBA" id="ARBA00022448"/>
    </source>
</evidence>
<dbReference type="Proteomes" id="UP001484535">
    <property type="component" value="Unassembled WGS sequence"/>
</dbReference>
<keyword evidence="4 7" id="KW-0812">Transmembrane</keyword>
<feature type="transmembrane region" description="Helical" evidence="7">
    <location>
        <begin position="288"/>
        <end position="313"/>
    </location>
</feature>
<feature type="transmembrane region" description="Helical" evidence="7">
    <location>
        <begin position="9"/>
        <end position="28"/>
    </location>
</feature>
<dbReference type="PANTHER" id="PTHR42865">
    <property type="entry name" value="PROTON/GLUTAMATE-ASPARTATE SYMPORTER"/>
    <property type="match status" value="1"/>
</dbReference>
<dbReference type="RefSeq" id="WP_346785811.1">
    <property type="nucleotide sequence ID" value="NZ_JBDLBR010000005.1"/>
</dbReference>
<dbReference type="SUPFAM" id="SSF118215">
    <property type="entry name" value="Proton glutamate symport protein"/>
    <property type="match status" value="1"/>
</dbReference>
<name>A0ABV0CZQ6_9SPHN</name>
<dbReference type="Gene3D" id="1.10.3860.10">
    <property type="entry name" value="Sodium:dicarboxylate symporter"/>
    <property type="match status" value="1"/>
</dbReference>
<feature type="transmembrane region" description="Helical" evidence="7">
    <location>
        <begin position="207"/>
        <end position="234"/>
    </location>
</feature>
<feature type="transmembrane region" description="Helical" evidence="7">
    <location>
        <begin position="143"/>
        <end position="161"/>
    </location>
</feature>
<sequence>MRFWFATPLWQRVIAALVLGILVGYLWGPGAEAIKWIGDLFIAAIKMLVVPLIFFSLVSGVASIGDLRKLGAVGGRAVLLFVITGQIAVWLGLGLGTLFQPGAGLDTSTIDVGEVPQSNFTGWTDMIVATVPASPVQVMADGAVLPLIVFSLLIGIGILMAKDEGTPVARVFDSGSVVMQKVTAIVMELTPFGVFALIAWVTGTLGIPALLALGQVVALNYLGCFLMIGLVYVAMLKFLARVPVVAFFRGMVDALAVSFSTASSSATLPVTLRCLERNIGVGRSVSSFTASLGATINMDGTAMYLGLATLFGAQIFGIELGFSDYIIIAVTATLGSIGAAGIPGTGLIMMTLVMGSVGVPLETIAFVAGADRIMDMMRTTTNVTSDATIATTVAAMTGALDREELVSADDV</sequence>
<keyword evidence="5 7" id="KW-1133">Transmembrane helix</keyword>
<evidence type="ECO:0000256" key="4">
    <source>
        <dbReference type="ARBA" id="ARBA00022692"/>
    </source>
</evidence>
<feature type="transmembrane region" description="Helical" evidence="7">
    <location>
        <begin position="348"/>
        <end position="368"/>
    </location>
</feature>
<feature type="transmembrane region" description="Helical" evidence="7">
    <location>
        <begin position="40"/>
        <end position="65"/>
    </location>
</feature>
<keyword evidence="9" id="KW-1185">Reference proteome</keyword>
<dbReference type="InterPro" id="IPR036458">
    <property type="entry name" value="Na:dicarbo_symporter_sf"/>
</dbReference>
<feature type="transmembrane region" description="Helical" evidence="7">
    <location>
        <begin position="77"/>
        <end position="99"/>
    </location>
</feature>